<reference evidence="2" key="2">
    <citation type="submission" date="2024-01" db="EMBL/GenBank/DDBJ databases">
        <title>Roseobacter fucihabitans sp. nov., isolated from the brown alga Fucus spiralis.</title>
        <authorList>
            <person name="Hahnke S."/>
            <person name="Berger M."/>
            <person name="Schlingloff A."/>
            <person name="Athale I."/>
            <person name="Neumann-Schaal M."/>
            <person name="Adenaya A."/>
            <person name="Poehlein A."/>
            <person name="Daniel R."/>
            <person name="Pertersen J."/>
            <person name="Brinkhoff T."/>
        </authorList>
    </citation>
    <scope>NUCLEOTIDE SEQUENCE [LARGE SCALE GENOMIC DNA]</scope>
    <source>
        <strain evidence="2">B14</strain>
    </source>
</reference>
<accession>A0ABZ2BWS0</accession>
<keyword evidence="2" id="KW-1185">Reference proteome</keyword>
<gene>
    <name evidence="1" type="ORF">ROLI_029180</name>
</gene>
<dbReference type="Proteomes" id="UP001318682">
    <property type="component" value="Chromosome"/>
</dbReference>
<evidence type="ECO:0000313" key="2">
    <source>
        <dbReference type="Proteomes" id="UP001318682"/>
    </source>
</evidence>
<evidence type="ECO:0000313" key="1">
    <source>
        <dbReference type="EMBL" id="WVX49823.1"/>
    </source>
</evidence>
<organism evidence="1 2">
    <name type="scientific">Roseobacter fucihabitans</name>
    <dbReference type="NCBI Taxonomy" id="1537242"/>
    <lineage>
        <taxon>Bacteria</taxon>
        <taxon>Pseudomonadati</taxon>
        <taxon>Pseudomonadota</taxon>
        <taxon>Alphaproteobacteria</taxon>
        <taxon>Rhodobacterales</taxon>
        <taxon>Roseobacteraceae</taxon>
        <taxon>Roseobacter</taxon>
    </lineage>
</organism>
<sequence length="48" mass="4883">MTQEAVKRDVGAAAQGKQTCPTGKQWALFFCADAAENPSGTTAPVDGG</sequence>
<proteinExistence type="predicted"/>
<reference evidence="1 2" key="1">
    <citation type="submission" date="2015-07" db="EMBL/GenBank/DDBJ databases">
        <authorList>
            <person name="Voget S."/>
            <person name="Dogs M."/>
            <person name="Brinkhoff T.H."/>
            <person name="Daniel R."/>
        </authorList>
    </citation>
    <scope>NUCLEOTIDE SEQUENCE [LARGE SCALE GENOMIC DNA]</scope>
    <source>
        <strain evidence="1 2">B14</strain>
    </source>
</reference>
<protein>
    <submittedName>
        <fullName evidence="1">Uncharacterized protein</fullName>
    </submittedName>
</protein>
<name>A0ABZ2BWS0_9RHOB</name>
<dbReference type="EMBL" id="CP143423">
    <property type="protein sequence ID" value="WVX49823.1"/>
    <property type="molecule type" value="Genomic_DNA"/>
</dbReference>